<keyword evidence="2" id="KW-1185">Reference proteome</keyword>
<dbReference type="EMBL" id="JBHSCL010000009">
    <property type="protein sequence ID" value="MFC4221683.1"/>
    <property type="molecule type" value="Genomic_DNA"/>
</dbReference>
<proteinExistence type="predicted"/>
<accession>A0ABV8PR92</accession>
<gene>
    <name evidence="1" type="ORF">ACFOWS_16135</name>
</gene>
<evidence type="ECO:0000313" key="1">
    <source>
        <dbReference type="EMBL" id="MFC4221683.1"/>
    </source>
</evidence>
<protein>
    <submittedName>
        <fullName evidence="1">DUF2064 domain-containing protein</fullName>
    </submittedName>
</protein>
<dbReference type="Gene3D" id="3.90.550.10">
    <property type="entry name" value="Spore Coat Polysaccharide Biosynthesis Protein SpsA, Chain A"/>
    <property type="match status" value="1"/>
</dbReference>
<evidence type="ECO:0000313" key="2">
    <source>
        <dbReference type="Proteomes" id="UP001595841"/>
    </source>
</evidence>
<dbReference type="Proteomes" id="UP001595841">
    <property type="component" value="Unassembled WGS sequence"/>
</dbReference>
<reference evidence="2" key="1">
    <citation type="journal article" date="2019" name="Int. J. Syst. Evol. Microbiol.">
        <title>The Global Catalogue of Microorganisms (GCM) 10K type strain sequencing project: providing services to taxonomists for standard genome sequencing and annotation.</title>
        <authorList>
            <consortium name="The Broad Institute Genomics Platform"/>
            <consortium name="The Broad Institute Genome Sequencing Center for Infectious Disease"/>
            <person name="Wu L."/>
            <person name="Ma J."/>
        </authorList>
    </citation>
    <scope>NUCLEOTIDE SEQUENCE [LARGE SCALE GENOMIC DNA]</scope>
    <source>
        <strain evidence="2">CGMCC 1.15774</strain>
    </source>
</reference>
<organism evidence="1 2">
    <name type="scientific">Flagellimonas marina</name>
    <dbReference type="NCBI Taxonomy" id="1775168"/>
    <lineage>
        <taxon>Bacteria</taxon>
        <taxon>Pseudomonadati</taxon>
        <taxon>Bacteroidota</taxon>
        <taxon>Flavobacteriia</taxon>
        <taxon>Flavobacteriales</taxon>
        <taxon>Flavobacteriaceae</taxon>
        <taxon>Flagellimonas</taxon>
    </lineage>
</organism>
<sequence>MHPKPLFDTAILVFANSADTDSHIKKIGGNTSLFDALNAHSLKIVKASGLPYFHFTEKEQVGETFGERFTHALQSLFDKGFANIIAIGNDSPQLKTQHLLEAHQHLQLGKTVLGPAVDGGFYLLGLHASNFNPESFAGLPWQMTTLFNATRHHFESGGCTVFSLNRLLDIDSASDIKRLSNHISTLADRWLSLFSKILGETIAFLEAGHTTRKNIFLFIPFNKGSPVVFS</sequence>
<name>A0ABV8PR92_9FLAO</name>
<dbReference type="RefSeq" id="WP_379766768.1">
    <property type="nucleotide sequence ID" value="NZ_JBHSCL010000009.1"/>
</dbReference>
<dbReference type="PANTHER" id="PTHR36529:SF1">
    <property type="entry name" value="GLYCOSYLTRANSFERASE"/>
    <property type="match status" value="1"/>
</dbReference>
<dbReference type="InterPro" id="IPR018641">
    <property type="entry name" value="Trfase_1_rSAM/seldom-assoc"/>
</dbReference>
<dbReference type="SUPFAM" id="SSF53448">
    <property type="entry name" value="Nucleotide-diphospho-sugar transferases"/>
    <property type="match status" value="1"/>
</dbReference>
<dbReference type="InterPro" id="IPR029044">
    <property type="entry name" value="Nucleotide-diphossugar_trans"/>
</dbReference>
<comment type="caution">
    <text evidence="1">The sequence shown here is derived from an EMBL/GenBank/DDBJ whole genome shotgun (WGS) entry which is preliminary data.</text>
</comment>
<dbReference type="PANTHER" id="PTHR36529">
    <property type="entry name" value="SLL1095 PROTEIN"/>
    <property type="match status" value="1"/>
</dbReference>
<dbReference type="Pfam" id="PF09837">
    <property type="entry name" value="DUF2064"/>
    <property type="match status" value="1"/>
</dbReference>